<proteinExistence type="inferred from homology"/>
<organism evidence="14 15">
    <name type="scientific">Pseudobacteriovorax antillogorgiicola</name>
    <dbReference type="NCBI Taxonomy" id="1513793"/>
    <lineage>
        <taxon>Bacteria</taxon>
        <taxon>Pseudomonadati</taxon>
        <taxon>Bdellovibrionota</taxon>
        <taxon>Oligoflexia</taxon>
        <taxon>Oligoflexales</taxon>
        <taxon>Pseudobacteriovoracaceae</taxon>
        <taxon>Pseudobacteriovorax</taxon>
    </lineage>
</organism>
<dbReference type="EMBL" id="FWZT01000003">
    <property type="protein sequence ID" value="SMF00165.1"/>
    <property type="molecule type" value="Genomic_DNA"/>
</dbReference>
<accession>A0A1Y6BEZ9</accession>
<evidence type="ECO:0000256" key="9">
    <source>
        <dbReference type="ARBA" id="ARBA00023237"/>
    </source>
</evidence>
<evidence type="ECO:0000256" key="10">
    <source>
        <dbReference type="PROSITE-ProRule" id="PRU01360"/>
    </source>
</evidence>
<dbReference type="InterPro" id="IPR039426">
    <property type="entry name" value="TonB-dep_rcpt-like"/>
</dbReference>
<evidence type="ECO:0000256" key="11">
    <source>
        <dbReference type="RuleBase" id="RU003357"/>
    </source>
</evidence>
<evidence type="ECO:0000259" key="12">
    <source>
        <dbReference type="Pfam" id="PF00593"/>
    </source>
</evidence>
<dbReference type="PANTHER" id="PTHR30069:SF29">
    <property type="entry name" value="HEMOGLOBIN AND HEMOGLOBIN-HAPTOGLOBIN-BINDING PROTEIN 1-RELATED"/>
    <property type="match status" value="1"/>
</dbReference>
<dbReference type="STRING" id="1513793.SAMN06296036_10380"/>
<dbReference type="SUPFAM" id="SSF56935">
    <property type="entry name" value="Porins"/>
    <property type="match status" value="1"/>
</dbReference>
<reference evidence="15" key="1">
    <citation type="submission" date="2017-04" db="EMBL/GenBank/DDBJ databases">
        <authorList>
            <person name="Varghese N."/>
            <person name="Submissions S."/>
        </authorList>
    </citation>
    <scope>NUCLEOTIDE SEQUENCE [LARGE SCALE GENOMIC DNA]</scope>
    <source>
        <strain evidence="15">RKEM611</strain>
    </source>
</reference>
<dbReference type="Gene3D" id="2.170.130.10">
    <property type="entry name" value="TonB-dependent receptor, plug domain"/>
    <property type="match status" value="1"/>
</dbReference>
<dbReference type="GO" id="GO:0015344">
    <property type="term" value="F:siderophore uptake transmembrane transporter activity"/>
    <property type="evidence" value="ECO:0007669"/>
    <property type="project" value="TreeGrafter"/>
</dbReference>
<dbReference type="InterPro" id="IPR000531">
    <property type="entry name" value="Beta-barrel_TonB"/>
</dbReference>
<evidence type="ECO:0000313" key="14">
    <source>
        <dbReference type="EMBL" id="SMF00165.1"/>
    </source>
</evidence>
<evidence type="ECO:0000256" key="6">
    <source>
        <dbReference type="ARBA" id="ARBA00023077"/>
    </source>
</evidence>
<keyword evidence="2 10" id="KW-0813">Transport</keyword>
<evidence type="ECO:0000256" key="4">
    <source>
        <dbReference type="ARBA" id="ARBA00022692"/>
    </source>
</evidence>
<dbReference type="OrthoDB" id="9760333at2"/>
<feature type="domain" description="TonB-dependent receptor-like beta-barrel" evidence="12">
    <location>
        <begin position="249"/>
        <end position="608"/>
    </location>
</feature>
<evidence type="ECO:0000256" key="3">
    <source>
        <dbReference type="ARBA" id="ARBA00022452"/>
    </source>
</evidence>
<comment type="similarity">
    <text evidence="10 11">Belongs to the TonB-dependent receptor family.</text>
</comment>
<evidence type="ECO:0000256" key="7">
    <source>
        <dbReference type="ARBA" id="ARBA00023136"/>
    </source>
</evidence>
<keyword evidence="8 14" id="KW-0675">Receptor</keyword>
<dbReference type="Pfam" id="PF07715">
    <property type="entry name" value="Plug"/>
    <property type="match status" value="1"/>
</dbReference>
<sequence>MIFFGKIWCIVLTICLTSFVLWDEGFADENLVGMSLEELLGTKVSVASVHEESLQKVPAIVSQFSQDQLKKLGIYSVQEALELFTGFLVNRSLNGTRNVEIRGLVDSRNQKILFLLNETPYWLAATGDIPVDDIHIDLVERIEVIRGPGAVLYGTNASAGVIKVVTRNRQDSSLNLVTNQFGSWGVSAVHGAYGDEDDRSWLIHGSIERKDYEELEVRNSLTVDQSSGSFLENLSGTLDDNIERDTVYFNYQSGGLDVQAHWFRSEEHAVTNGTLISPNTFNRYAALLSSQYLWQEGDEQTKVFLDYNLFFSKTEVEDLFLIYGFDEDGSIEFASDGWKNFRIRTGVQDLRQISNEVSVLIGFETELRSTGDYLYRDQSNGAIIDSIGGGISTTPGYDSILLYGEQEAREDSLYLQLDWDMSHDFRTILGARLTKNEFTDAKLTPRLSFVWQLDQKSTLKLLQASGFNSPTFSQNSIIDSNGRARTEKVRAETNQTIDLQYQYQGQAWSLSLNGFYYKIDDVIQRRNGLVSNLDGFERDGLEAELSYRQSDFTFLANTSYLRQGYSVRDNDPAVNFTPRFLANLGGVWQLNSKASLGIRAQYIGPRYNARPYFDIASNLSFGWSEWLSFDVGFKGMMGLERVYPDVVSYRETTIRRIPRLVFLKVSYES</sequence>
<keyword evidence="4 10" id="KW-0812">Transmembrane</keyword>
<evidence type="ECO:0000259" key="13">
    <source>
        <dbReference type="Pfam" id="PF07715"/>
    </source>
</evidence>
<gene>
    <name evidence="14" type="ORF">SAMN06296036_10380</name>
</gene>
<comment type="subcellular location">
    <subcellularLocation>
        <location evidence="1 10">Cell outer membrane</location>
        <topology evidence="1 10">Multi-pass membrane protein</topology>
    </subcellularLocation>
</comment>
<name>A0A1Y6BEZ9_9BACT</name>
<protein>
    <submittedName>
        <fullName evidence="14">Outer membrane receptor for ferrienterochelin and colicins</fullName>
    </submittedName>
</protein>
<dbReference type="InterPro" id="IPR037066">
    <property type="entry name" value="Plug_dom_sf"/>
</dbReference>
<dbReference type="PROSITE" id="PS52016">
    <property type="entry name" value="TONB_DEPENDENT_REC_3"/>
    <property type="match status" value="1"/>
</dbReference>
<dbReference type="InterPro" id="IPR012910">
    <property type="entry name" value="Plug_dom"/>
</dbReference>
<dbReference type="InterPro" id="IPR036942">
    <property type="entry name" value="Beta-barrel_TonB_sf"/>
</dbReference>
<evidence type="ECO:0000256" key="5">
    <source>
        <dbReference type="ARBA" id="ARBA00022729"/>
    </source>
</evidence>
<dbReference type="PANTHER" id="PTHR30069">
    <property type="entry name" value="TONB-DEPENDENT OUTER MEMBRANE RECEPTOR"/>
    <property type="match status" value="1"/>
</dbReference>
<dbReference type="Gene3D" id="2.40.170.20">
    <property type="entry name" value="TonB-dependent receptor, beta-barrel domain"/>
    <property type="match status" value="1"/>
</dbReference>
<evidence type="ECO:0000256" key="2">
    <source>
        <dbReference type="ARBA" id="ARBA00022448"/>
    </source>
</evidence>
<evidence type="ECO:0000256" key="1">
    <source>
        <dbReference type="ARBA" id="ARBA00004571"/>
    </source>
</evidence>
<keyword evidence="9 10" id="KW-0998">Cell outer membrane</keyword>
<dbReference type="RefSeq" id="WP_132316233.1">
    <property type="nucleotide sequence ID" value="NZ_FWZT01000003.1"/>
</dbReference>
<keyword evidence="5" id="KW-0732">Signal</keyword>
<dbReference type="Pfam" id="PF00593">
    <property type="entry name" value="TonB_dep_Rec_b-barrel"/>
    <property type="match status" value="1"/>
</dbReference>
<keyword evidence="3 10" id="KW-1134">Transmembrane beta strand</keyword>
<keyword evidence="15" id="KW-1185">Reference proteome</keyword>
<keyword evidence="6 11" id="KW-0798">TonB box</keyword>
<feature type="domain" description="TonB-dependent receptor plug" evidence="13">
    <location>
        <begin position="54"/>
        <end position="161"/>
    </location>
</feature>
<dbReference type="Proteomes" id="UP000192907">
    <property type="component" value="Unassembled WGS sequence"/>
</dbReference>
<dbReference type="GO" id="GO:0044718">
    <property type="term" value="P:siderophore transmembrane transport"/>
    <property type="evidence" value="ECO:0007669"/>
    <property type="project" value="TreeGrafter"/>
</dbReference>
<keyword evidence="7 10" id="KW-0472">Membrane</keyword>
<dbReference type="AlphaFoldDB" id="A0A1Y6BEZ9"/>
<evidence type="ECO:0000256" key="8">
    <source>
        <dbReference type="ARBA" id="ARBA00023170"/>
    </source>
</evidence>
<dbReference type="GO" id="GO:0009279">
    <property type="term" value="C:cell outer membrane"/>
    <property type="evidence" value="ECO:0007669"/>
    <property type="project" value="UniProtKB-SubCell"/>
</dbReference>
<evidence type="ECO:0000313" key="15">
    <source>
        <dbReference type="Proteomes" id="UP000192907"/>
    </source>
</evidence>